<dbReference type="SUPFAM" id="SSF50891">
    <property type="entry name" value="Cyclophilin-like"/>
    <property type="match status" value="1"/>
</dbReference>
<evidence type="ECO:0000313" key="5">
    <source>
        <dbReference type="EMBL" id="CAD9254137.1"/>
    </source>
</evidence>
<organism evidence="5">
    <name type="scientific">Phaeomonas parva</name>
    <dbReference type="NCBI Taxonomy" id="124430"/>
    <lineage>
        <taxon>Eukaryota</taxon>
        <taxon>Sar</taxon>
        <taxon>Stramenopiles</taxon>
        <taxon>Ochrophyta</taxon>
        <taxon>Pinguiophyceae</taxon>
        <taxon>Pinguiochrysidales</taxon>
        <taxon>Pinguiochrysidaceae</taxon>
        <taxon>Phaeomonas</taxon>
    </lineage>
</organism>
<keyword evidence="1 3" id="KW-0697">Rotamase</keyword>
<name>A0A7S1XRD2_9STRA</name>
<dbReference type="Gene3D" id="2.40.100.10">
    <property type="entry name" value="Cyclophilin-like"/>
    <property type="match status" value="1"/>
</dbReference>
<evidence type="ECO:0000256" key="3">
    <source>
        <dbReference type="RuleBase" id="RU363019"/>
    </source>
</evidence>
<dbReference type="PANTHER" id="PTHR45625">
    <property type="entry name" value="PEPTIDYL-PROLYL CIS-TRANS ISOMERASE-RELATED"/>
    <property type="match status" value="1"/>
</dbReference>
<dbReference type="InterPro" id="IPR024936">
    <property type="entry name" value="Cyclophilin-type_PPIase"/>
</dbReference>
<dbReference type="Pfam" id="PF00160">
    <property type="entry name" value="Pro_isomerase"/>
    <property type="match status" value="1"/>
</dbReference>
<comment type="similarity">
    <text evidence="3">Belongs to the cyclophilin-type PPIase family.</text>
</comment>
<dbReference type="EMBL" id="HBGJ01019360">
    <property type="protein sequence ID" value="CAD9254137.1"/>
    <property type="molecule type" value="Transcribed_RNA"/>
</dbReference>
<dbReference type="InterPro" id="IPR029000">
    <property type="entry name" value="Cyclophilin-like_dom_sf"/>
</dbReference>
<dbReference type="InterPro" id="IPR044666">
    <property type="entry name" value="Cyclophilin_A-like"/>
</dbReference>
<dbReference type="PANTHER" id="PTHR45625:SF4">
    <property type="entry name" value="PEPTIDYLPROLYL ISOMERASE DOMAIN AND WD REPEAT-CONTAINING PROTEIN 1"/>
    <property type="match status" value="1"/>
</dbReference>
<comment type="function">
    <text evidence="3">PPIases accelerate the folding of proteins. It catalyzes the cis-trans isomerization of proline imidic peptide bonds in oligopeptides.</text>
</comment>
<proteinExistence type="inferred from homology"/>
<dbReference type="EC" id="5.2.1.8" evidence="3"/>
<protein>
    <recommendedName>
        <fullName evidence="3">Peptidyl-prolyl cis-trans isomerase</fullName>
        <shortName evidence="3">PPIase</shortName>
        <ecNumber evidence="3">5.2.1.8</ecNumber>
    </recommendedName>
</protein>
<dbReference type="CDD" id="cd00317">
    <property type="entry name" value="cyclophilin"/>
    <property type="match status" value="1"/>
</dbReference>
<reference evidence="5" key="1">
    <citation type="submission" date="2021-01" db="EMBL/GenBank/DDBJ databases">
        <authorList>
            <person name="Corre E."/>
            <person name="Pelletier E."/>
            <person name="Niang G."/>
            <person name="Scheremetjew M."/>
            <person name="Finn R."/>
            <person name="Kale V."/>
            <person name="Holt S."/>
            <person name="Cochrane G."/>
            <person name="Meng A."/>
            <person name="Brown T."/>
            <person name="Cohen L."/>
        </authorList>
    </citation>
    <scope>NUCLEOTIDE SEQUENCE</scope>
    <source>
        <strain evidence="5">CCMP2877</strain>
    </source>
</reference>
<dbReference type="InterPro" id="IPR002130">
    <property type="entry name" value="Cyclophilin-type_PPIase_dom"/>
</dbReference>
<feature type="domain" description="PPIase cyclophilin-type" evidence="4">
    <location>
        <begin position="8"/>
        <end position="186"/>
    </location>
</feature>
<dbReference type="PIRSF" id="PIRSF001467">
    <property type="entry name" value="Peptidylpro_ismrse"/>
    <property type="match status" value="1"/>
</dbReference>
<evidence type="ECO:0000256" key="2">
    <source>
        <dbReference type="ARBA" id="ARBA00023235"/>
    </source>
</evidence>
<dbReference type="AlphaFoldDB" id="A0A7S1XRD2"/>
<accession>A0A7S1XRD2</accession>
<dbReference type="PROSITE" id="PS50072">
    <property type="entry name" value="CSA_PPIASE_2"/>
    <property type="match status" value="1"/>
</dbReference>
<evidence type="ECO:0000256" key="1">
    <source>
        <dbReference type="ARBA" id="ARBA00023110"/>
    </source>
</evidence>
<sequence>MGYEAVVHTSMGDFTLELYVDEMPITASNFIDLAQTGFYNGMTFHRVIPNFMAQFGCPYSKDPNSRRAGTGGPDANTTYTNLGDGSTITRNRGGNIPDEFAAEISNKPGTLSMANTGQPNSGGSQFFINVAHNSFLDFFDNSTPSKHPVFGKTKTDADLDIIKAIVAVPTRSDKPITPVTVTSIDINQV</sequence>
<dbReference type="GO" id="GO:0003755">
    <property type="term" value="F:peptidyl-prolyl cis-trans isomerase activity"/>
    <property type="evidence" value="ECO:0007669"/>
    <property type="project" value="UniProtKB-UniRule"/>
</dbReference>
<comment type="catalytic activity">
    <reaction evidence="3">
        <text>[protein]-peptidylproline (omega=180) = [protein]-peptidylproline (omega=0)</text>
        <dbReference type="Rhea" id="RHEA:16237"/>
        <dbReference type="Rhea" id="RHEA-COMP:10747"/>
        <dbReference type="Rhea" id="RHEA-COMP:10748"/>
        <dbReference type="ChEBI" id="CHEBI:83833"/>
        <dbReference type="ChEBI" id="CHEBI:83834"/>
        <dbReference type="EC" id="5.2.1.8"/>
    </reaction>
</comment>
<gene>
    <name evidence="5" type="ORF">PPAR1163_LOCUS12504</name>
</gene>
<dbReference type="PRINTS" id="PR00153">
    <property type="entry name" value="CSAPPISMRASE"/>
</dbReference>
<evidence type="ECO:0000259" key="4">
    <source>
        <dbReference type="PROSITE" id="PS50072"/>
    </source>
</evidence>
<keyword evidence="2 3" id="KW-0413">Isomerase</keyword>